<feature type="domain" description="HAMP" evidence="14">
    <location>
        <begin position="414"/>
        <end position="456"/>
    </location>
</feature>
<keyword evidence="16" id="KW-1185">Reference proteome</keyword>
<feature type="transmembrane region" description="Helical" evidence="11">
    <location>
        <begin position="322"/>
        <end position="343"/>
    </location>
</feature>
<dbReference type="SUPFAM" id="SSF58104">
    <property type="entry name" value="Methyl-accepting chemotaxis protein (MCP) signaling domain"/>
    <property type="match status" value="1"/>
</dbReference>
<feature type="transmembrane region" description="Helical" evidence="11">
    <location>
        <begin position="206"/>
        <end position="223"/>
    </location>
</feature>
<dbReference type="Pfam" id="PF00015">
    <property type="entry name" value="MCPsignal"/>
    <property type="match status" value="1"/>
</dbReference>
<proteinExistence type="inferred from homology"/>
<feature type="transmembrane region" description="Helical" evidence="11">
    <location>
        <begin position="292"/>
        <end position="310"/>
    </location>
</feature>
<dbReference type="PRINTS" id="PR00260">
    <property type="entry name" value="CHEMTRNSDUCR"/>
</dbReference>
<accession>A0ABW5RC21</accession>
<evidence type="ECO:0000313" key="16">
    <source>
        <dbReference type="Proteomes" id="UP001597497"/>
    </source>
</evidence>
<dbReference type="PANTHER" id="PTHR11730">
    <property type="entry name" value="AMMONIUM TRANSPORTER"/>
    <property type="match status" value="1"/>
</dbReference>
<keyword evidence="6 11" id="KW-1133">Transmembrane helix</keyword>
<keyword evidence="4" id="KW-1003">Cell membrane</keyword>
<dbReference type="SMART" id="SM00304">
    <property type="entry name" value="HAMP"/>
    <property type="match status" value="2"/>
</dbReference>
<dbReference type="Gene3D" id="1.10.287.950">
    <property type="entry name" value="Methyl-accepting chemotaxis protein"/>
    <property type="match status" value="1"/>
</dbReference>
<sequence length="771" mass="84413">MEELQFNLNMMWTILAALLVFMMQAGFTALEAGLVRAKNSINVVMKNMMDITLVSIVFLIVGFPLMFGYSEGGWFGNGGFFLGGFMDVQDPWLWTFALFQIVFAGTACTIVSGAVAERVTFGSYIIVTLVISVLIYPLFGHWAWGSLLFPDQQGWLEAMGFMDFAGSTVVHSLGAWVALAGVVVIGPRIGKYGKDGRVYPVQGSNLPLASLGVFLLWFGWFGFNAGSTTAMDASVPLIAINTMVAGAAGGIGSLLMSYATVRKANVEYILNGVLAGLVSITAGCHVVSPMQAIWIGMIGGMCMVIALRWMDIKLKLDDAVGAVAVHGVCGAWGTTAIALFAPVSQLSTENRMEQLIVQLTGVGTAFVWAFTMGLLVFWLLKKTIGIRVTAEQEQAGLNVSEHGASIALVDTIVAMREIASAKGDLSRTIPVHSGEDTAPLNEAFNQMIDALNDLVHAAQRQAARVNQTSTGMLEQIDFILNRMDENAESLRETNVGIQELRAGIELSVTEEEEWMAAITSSVDKFTTFHHRMQDVREKGAAVREQLMNTSEVQSETMNQMAQTTGYMSAMNQFVEDVAEMLDVTFQVSDQIDLLSLNARIEASRDTEHGRGFGVVAQEIKKLSEQTRRTLGELHASMDTHMELTRKGLAGTEQTSVEMTRLSEQVDVMLERVSSILEVIEWMEVETTTFLAQFQEILQRSEVMQSNREQQFEHLQEISMQVNSVEGASESILIRITDMAEETRRMAAESDNLMEQVGSFKTRGAADSGILQ</sequence>
<gene>
    <name evidence="15" type="primary">amt</name>
    <name evidence="15" type="ORF">ACFSUC_13475</name>
</gene>
<dbReference type="InterPro" id="IPR001905">
    <property type="entry name" value="Ammonium_transpt"/>
</dbReference>
<evidence type="ECO:0000256" key="11">
    <source>
        <dbReference type="RuleBase" id="RU362002"/>
    </source>
</evidence>
<evidence type="ECO:0000313" key="15">
    <source>
        <dbReference type="EMBL" id="MFD2672573.1"/>
    </source>
</evidence>
<feature type="transmembrane region" description="Helical" evidence="11">
    <location>
        <begin position="355"/>
        <end position="380"/>
    </location>
</feature>
<dbReference type="RefSeq" id="WP_379930137.1">
    <property type="nucleotide sequence ID" value="NZ_JBHUMM010000042.1"/>
</dbReference>
<evidence type="ECO:0000256" key="8">
    <source>
        <dbReference type="ARBA" id="ARBA00023177"/>
    </source>
</evidence>
<dbReference type="InterPro" id="IPR004090">
    <property type="entry name" value="Chemotax_Me-accpt_rcpt"/>
</dbReference>
<comment type="similarity">
    <text evidence="9">Belongs to the methyl-accepting chemotaxis (MCP) protein family.</text>
</comment>
<dbReference type="InterPro" id="IPR004089">
    <property type="entry name" value="MCPsignal_dom"/>
</dbReference>
<dbReference type="PROSITE" id="PS50111">
    <property type="entry name" value="CHEMOTAXIS_TRANSDUC_2"/>
    <property type="match status" value="1"/>
</dbReference>
<keyword evidence="7 11" id="KW-0472">Membrane</keyword>
<keyword evidence="3 11" id="KW-0813">Transport</keyword>
<evidence type="ECO:0000256" key="7">
    <source>
        <dbReference type="ARBA" id="ARBA00023136"/>
    </source>
</evidence>
<evidence type="ECO:0000256" key="9">
    <source>
        <dbReference type="ARBA" id="ARBA00029447"/>
    </source>
</evidence>
<feature type="transmembrane region" description="Helical" evidence="11">
    <location>
        <begin position="51"/>
        <end position="72"/>
    </location>
</feature>
<keyword evidence="12" id="KW-0175">Coiled coil</keyword>
<evidence type="ECO:0000259" key="13">
    <source>
        <dbReference type="PROSITE" id="PS50111"/>
    </source>
</evidence>
<feature type="transmembrane region" description="Helical" evidence="11">
    <location>
        <begin position="92"/>
        <end position="116"/>
    </location>
</feature>
<dbReference type="PANTHER" id="PTHR11730:SF6">
    <property type="entry name" value="AMMONIUM TRANSPORTER"/>
    <property type="match status" value="1"/>
</dbReference>
<feature type="transmembrane region" description="Helical" evidence="11">
    <location>
        <begin position="235"/>
        <end position="256"/>
    </location>
</feature>
<dbReference type="NCBIfam" id="TIGR00836">
    <property type="entry name" value="amt"/>
    <property type="match status" value="1"/>
</dbReference>
<dbReference type="Pfam" id="PF00909">
    <property type="entry name" value="Ammonium_transp"/>
    <property type="match status" value="1"/>
</dbReference>
<feature type="transmembrane region" description="Helical" evidence="11">
    <location>
        <begin position="12"/>
        <end position="30"/>
    </location>
</feature>
<evidence type="ECO:0000256" key="1">
    <source>
        <dbReference type="ARBA" id="ARBA00004141"/>
    </source>
</evidence>
<comment type="caution">
    <text evidence="15">The sequence shown here is derived from an EMBL/GenBank/DDBJ whole genome shotgun (WGS) entry which is preliminary data.</text>
</comment>
<keyword evidence="10" id="KW-0807">Transducer</keyword>
<feature type="coiled-coil region" evidence="12">
    <location>
        <begin position="441"/>
        <end position="468"/>
    </location>
</feature>
<dbReference type="InterPro" id="IPR018047">
    <property type="entry name" value="Ammonium_transpt_CS"/>
</dbReference>
<keyword evidence="8 11" id="KW-0924">Ammonia transport</keyword>
<evidence type="ECO:0000256" key="10">
    <source>
        <dbReference type="PROSITE-ProRule" id="PRU00284"/>
    </source>
</evidence>
<feature type="transmembrane region" description="Helical" evidence="11">
    <location>
        <begin position="164"/>
        <end position="185"/>
    </location>
</feature>
<organism evidence="15 16">
    <name type="scientific">Marinicrinis sediminis</name>
    <dbReference type="NCBI Taxonomy" id="1652465"/>
    <lineage>
        <taxon>Bacteria</taxon>
        <taxon>Bacillati</taxon>
        <taxon>Bacillota</taxon>
        <taxon>Bacilli</taxon>
        <taxon>Bacillales</taxon>
        <taxon>Paenibacillaceae</taxon>
    </lineage>
</organism>
<dbReference type="SUPFAM" id="SSF111352">
    <property type="entry name" value="Ammonium transporter"/>
    <property type="match status" value="1"/>
</dbReference>
<evidence type="ECO:0000259" key="14">
    <source>
        <dbReference type="PROSITE" id="PS50885"/>
    </source>
</evidence>
<comment type="similarity">
    <text evidence="2 11">Belongs to the ammonia transporter channel (TC 1.A.11.2) family.</text>
</comment>
<dbReference type="CDD" id="cd06225">
    <property type="entry name" value="HAMP"/>
    <property type="match status" value="1"/>
</dbReference>
<dbReference type="PROSITE" id="PS01219">
    <property type="entry name" value="AMMONIUM_TRANSP"/>
    <property type="match status" value="1"/>
</dbReference>
<feature type="transmembrane region" description="Helical" evidence="11">
    <location>
        <begin position="268"/>
        <end position="286"/>
    </location>
</feature>
<dbReference type="InterPro" id="IPR024041">
    <property type="entry name" value="NH4_transpt_AmtB-like_dom"/>
</dbReference>
<name>A0ABW5RC21_9BACL</name>
<feature type="transmembrane region" description="Helical" evidence="11">
    <location>
        <begin position="123"/>
        <end position="144"/>
    </location>
</feature>
<dbReference type="PROSITE" id="PS50885">
    <property type="entry name" value="HAMP"/>
    <property type="match status" value="1"/>
</dbReference>
<dbReference type="InterPro" id="IPR003660">
    <property type="entry name" value="HAMP_dom"/>
</dbReference>
<evidence type="ECO:0000256" key="6">
    <source>
        <dbReference type="ARBA" id="ARBA00022989"/>
    </source>
</evidence>
<comment type="subcellular location">
    <subcellularLocation>
        <location evidence="11">Cell membrane</location>
        <topology evidence="11">Multi-pass membrane protein</topology>
    </subcellularLocation>
    <subcellularLocation>
        <location evidence="1">Membrane</location>
        <topology evidence="1">Multi-pass membrane protein</topology>
    </subcellularLocation>
</comment>
<evidence type="ECO:0000256" key="2">
    <source>
        <dbReference type="ARBA" id="ARBA00005887"/>
    </source>
</evidence>
<evidence type="ECO:0000256" key="3">
    <source>
        <dbReference type="ARBA" id="ARBA00022448"/>
    </source>
</evidence>
<dbReference type="EMBL" id="JBHUMM010000042">
    <property type="protein sequence ID" value="MFD2672573.1"/>
    <property type="molecule type" value="Genomic_DNA"/>
</dbReference>
<feature type="domain" description="Methyl-accepting transducer" evidence="13">
    <location>
        <begin position="461"/>
        <end position="725"/>
    </location>
</feature>
<dbReference type="InterPro" id="IPR029020">
    <property type="entry name" value="Ammonium/urea_transptr"/>
</dbReference>
<evidence type="ECO:0000256" key="12">
    <source>
        <dbReference type="SAM" id="Coils"/>
    </source>
</evidence>
<protein>
    <recommendedName>
        <fullName evidence="11">Ammonium transporter</fullName>
    </recommendedName>
</protein>
<dbReference type="Gene3D" id="1.10.3430.10">
    <property type="entry name" value="Ammonium transporter AmtB like domains"/>
    <property type="match status" value="1"/>
</dbReference>
<reference evidence="16" key="1">
    <citation type="journal article" date="2019" name="Int. J. Syst. Evol. Microbiol.">
        <title>The Global Catalogue of Microorganisms (GCM) 10K type strain sequencing project: providing services to taxonomists for standard genome sequencing and annotation.</title>
        <authorList>
            <consortium name="The Broad Institute Genomics Platform"/>
            <consortium name="The Broad Institute Genome Sequencing Center for Infectious Disease"/>
            <person name="Wu L."/>
            <person name="Ma J."/>
        </authorList>
    </citation>
    <scope>NUCLEOTIDE SEQUENCE [LARGE SCALE GENOMIC DNA]</scope>
    <source>
        <strain evidence="16">KCTC 33676</strain>
    </source>
</reference>
<evidence type="ECO:0000256" key="4">
    <source>
        <dbReference type="ARBA" id="ARBA00022475"/>
    </source>
</evidence>
<evidence type="ECO:0000256" key="5">
    <source>
        <dbReference type="ARBA" id="ARBA00022692"/>
    </source>
</evidence>
<keyword evidence="5 11" id="KW-0812">Transmembrane</keyword>
<dbReference type="Proteomes" id="UP001597497">
    <property type="component" value="Unassembled WGS sequence"/>
</dbReference>
<dbReference type="SMART" id="SM00283">
    <property type="entry name" value="MA"/>
    <property type="match status" value="1"/>
</dbReference>